<dbReference type="EMBL" id="HACA01013160">
    <property type="protein sequence ID" value="CDW30521.1"/>
    <property type="molecule type" value="Transcribed_RNA"/>
</dbReference>
<dbReference type="AlphaFoldDB" id="A0A0K2TYS6"/>
<proteinExistence type="inferred from homology"/>
<dbReference type="InterPro" id="IPR029044">
    <property type="entry name" value="Nucleotide-diphossugar_trans"/>
</dbReference>
<dbReference type="Pfam" id="PF00483">
    <property type="entry name" value="NTP_transferase"/>
    <property type="match status" value="1"/>
</dbReference>
<dbReference type="InterPro" id="IPR056764">
    <property type="entry name" value="LbH_EIF2B3/5"/>
</dbReference>
<dbReference type="CDD" id="cd04197">
    <property type="entry name" value="eIF-2B_epsilon_N"/>
    <property type="match status" value="1"/>
</dbReference>
<feature type="domain" description="W2" evidence="9">
    <location>
        <begin position="492"/>
        <end position="657"/>
    </location>
</feature>
<dbReference type="Gene3D" id="2.160.10.10">
    <property type="entry name" value="Hexapeptide repeat proteins"/>
    <property type="match status" value="1"/>
</dbReference>
<dbReference type="InterPro" id="IPR011004">
    <property type="entry name" value="Trimer_LpxA-like_sf"/>
</dbReference>
<evidence type="ECO:0000313" key="10">
    <source>
        <dbReference type="EMBL" id="CDW30521.1"/>
    </source>
</evidence>
<comment type="subunit">
    <text evidence="8">Component of the translation initiation factor 2B (eIF2B) complex which is a heterodecamer of two sets of five different subunits: alpha, beta, gamma, delta and epsilon. Subunits alpha, beta and delta comprise a regulatory subcomplex and subunits epsilon and gamma comprise a catalytic subcomplex. Within the complex, the hexameric regulatory complex resides at the center, with the two heterodimeric catalytic subcomplexes bound on opposite sides.</text>
</comment>
<dbReference type="GO" id="GO:0005085">
    <property type="term" value="F:guanyl-nucleotide exchange factor activity"/>
    <property type="evidence" value="ECO:0007669"/>
    <property type="project" value="InterPro"/>
</dbReference>
<dbReference type="InterPro" id="IPR044123">
    <property type="entry name" value="W2_eIF2B_epsilon"/>
</dbReference>
<dbReference type="PROSITE" id="PS51363">
    <property type="entry name" value="W2"/>
    <property type="match status" value="1"/>
</dbReference>
<keyword evidence="4" id="KW-0396">Initiation factor</keyword>
<dbReference type="Pfam" id="PF02020">
    <property type="entry name" value="W2"/>
    <property type="match status" value="1"/>
</dbReference>
<dbReference type="GO" id="GO:0005829">
    <property type="term" value="C:cytosol"/>
    <property type="evidence" value="ECO:0007669"/>
    <property type="project" value="UniProtKB-SubCell"/>
</dbReference>
<comment type="subcellular location">
    <subcellularLocation>
        <location evidence="1">Cytoplasm</location>
        <location evidence="1">Cytosol</location>
    </subcellularLocation>
</comment>
<dbReference type="SMART" id="SM00515">
    <property type="entry name" value="eIF5C"/>
    <property type="match status" value="1"/>
</dbReference>
<dbReference type="SUPFAM" id="SSF48371">
    <property type="entry name" value="ARM repeat"/>
    <property type="match status" value="1"/>
</dbReference>
<evidence type="ECO:0000259" key="9">
    <source>
        <dbReference type="PROSITE" id="PS51363"/>
    </source>
</evidence>
<dbReference type="Pfam" id="PF25084">
    <property type="entry name" value="LbH_EIF2B"/>
    <property type="match status" value="1"/>
</dbReference>
<dbReference type="GO" id="GO:0003743">
    <property type="term" value="F:translation initiation factor activity"/>
    <property type="evidence" value="ECO:0007669"/>
    <property type="project" value="UniProtKB-KW"/>
</dbReference>
<evidence type="ECO:0000256" key="8">
    <source>
        <dbReference type="ARBA" id="ARBA00046432"/>
    </source>
</evidence>
<name>A0A0K2TYS6_LEPSM</name>
<evidence type="ECO:0000256" key="3">
    <source>
        <dbReference type="ARBA" id="ARBA00022490"/>
    </source>
</evidence>
<evidence type="ECO:0000256" key="6">
    <source>
        <dbReference type="ARBA" id="ARBA00044144"/>
    </source>
</evidence>
<dbReference type="PANTHER" id="PTHR45887:SF1">
    <property type="entry name" value="TRANSLATION INITIATION FACTOR EIF-2B SUBUNIT EPSILON"/>
    <property type="match status" value="1"/>
</dbReference>
<comment type="similarity">
    <text evidence="2">Belongs to the eIF-2B gamma/epsilon subunits family.</text>
</comment>
<dbReference type="PANTHER" id="PTHR45887">
    <property type="entry name" value="TRANSLATION INITIATION FACTOR EIF-2B SUBUNIT EPSILON"/>
    <property type="match status" value="1"/>
</dbReference>
<dbReference type="InterPro" id="IPR003307">
    <property type="entry name" value="W2_domain"/>
</dbReference>
<dbReference type="InterPro" id="IPR051956">
    <property type="entry name" value="eIF2B_epsilon"/>
</dbReference>
<sequence length="659" mass="73930">MVQKGTKSNVDLQLEESLQAVIIADSFSNNFGPLTSDTPKCLLTLVDRPILDFTLECLRNAGIEDIILYCTKNVKKMKEYVSGKSDITPIFNEDCLSFGDAMRDLDGKSLLRQSFVLMSGDTVANIHLLPIYLQHKKRCSEDKNNVMTLVFKRIKPGHHVRSQEEEVVLALREEDKRILHYVKGPQKTIDFPLVDLLDSSEAFEISYDLIDPGIAICSPAIPPLFSDHFDCQTLEGFIKGILQNDLIDSTIYCHEITDGYAAKASNLKTYLALSQDVLNRWLYPIVPDFHSYSYLRHNIYRGNNVILQKGSTLEEDVILGKGVVIGQNSTLTRCCIGNGVEIGKNVVMVNTIIHENAVIGDNCDFNGCVVGAGSHVRSSVKVEGQCVLGPCTDIAENVFIPSGTFLSYKAIDDDFSDDEGTDKKESSKFGFKAFILGLTEDDSETEDEQKIGDMWGLSLISDEDVSDSSSDEDSVESEFLDDQDDNFLNEDEYNFELFKSEVLESLTRGAEEGIKSDNLILEINSSKHAYNISLGQVNQCIVNSILDLNLDSELNGPKLLALIKKTFTSFRTILEKYIKSPTSQLDCLKTLETFTLEHDKEYLPIVTKIVHFFYEEDIASSDAIFSWYKTIKDDNLKKKMIPLISWLEETDSDEDEESD</sequence>
<evidence type="ECO:0000256" key="1">
    <source>
        <dbReference type="ARBA" id="ARBA00004514"/>
    </source>
</evidence>
<dbReference type="InterPro" id="IPR035543">
    <property type="entry name" value="eIF-2B_epsilon_N"/>
</dbReference>
<dbReference type="SUPFAM" id="SSF53448">
    <property type="entry name" value="Nucleotide-diphospho-sugar transferases"/>
    <property type="match status" value="1"/>
</dbReference>
<protein>
    <recommendedName>
        <fullName evidence="6">Translation initiation factor eIF2B subunit epsilon</fullName>
    </recommendedName>
    <alternativeName>
        <fullName evidence="7">eIF2B GDP-GTP exchange factor subunit epsilon</fullName>
    </alternativeName>
</protein>
<dbReference type="GO" id="GO:0031369">
    <property type="term" value="F:translation initiation factor binding"/>
    <property type="evidence" value="ECO:0007669"/>
    <property type="project" value="InterPro"/>
</dbReference>
<dbReference type="InterPro" id="IPR016024">
    <property type="entry name" value="ARM-type_fold"/>
</dbReference>
<accession>A0A0K2TYS6</accession>
<dbReference type="InterPro" id="IPR005835">
    <property type="entry name" value="NTP_transferase_dom"/>
</dbReference>
<keyword evidence="3" id="KW-0963">Cytoplasm</keyword>
<keyword evidence="5" id="KW-0648">Protein biosynthesis</keyword>
<evidence type="ECO:0000256" key="2">
    <source>
        <dbReference type="ARBA" id="ARBA00007878"/>
    </source>
</evidence>
<dbReference type="GO" id="GO:0005851">
    <property type="term" value="C:eukaryotic translation initiation factor 2B complex"/>
    <property type="evidence" value="ECO:0007669"/>
    <property type="project" value="TreeGrafter"/>
</dbReference>
<dbReference type="OrthoDB" id="424572at2759"/>
<reference evidence="10" key="1">
    <citation type="submission" date="2014-05" db="EMBL/GenBank/DDBJ databases">
        <authorList>
            <person name="Chronopoulou M."/>
        </authorList>
    </citation>
    <scope>NUCLEOTIDE SEQUENCE</scope>
    <source>
        <tissue evidence="10">Whole organism</tissue>
    </source>
</reference>
<dbReference type="Gene3D" id="3.90.550.10">
    <property type="entry name" value="Spore Coat Polysaccharide Biosynthesis Protein SpsA, Chain A"/>
    <property type="match status" value="1"/>
</dbReference>
<evidence type="ECO:0000256" key="4">
    <source>
        <dbReference type="ARBA" id="ARBA00022540"/>
    </source>
</evidence>
<dbReference type="Gene3D" id="1.25.40.180">
    <property type="match status" value="1"/>
</dbReference>
<organism evidence="10">
    <name type="scientific">Lepeophtheirus salmonis</name>
    <name type="common">Salmon louse</name>
    <name type="synonym">Caligus salmonis</name>
    <dbReference type="NCBI Taxonomy" id="72036"/>
    <lineage>
        <taxon>Eukaryota</taxon>
        <taxon>Metazoa</taxon>
        <taxon>Ecdysozoa</taxon>
        <taxon>Arthropoda</taxon>
        <taxon>Crustacea</taxon>
        <taxon>Multicrustacea</taxon>
        <taxon>Hexanauplia</taxon>
        <taxon>Copepoda</taxon>
        <taxon>Siphonostomatoida</taxon>
        <taxon>Caligidae</taxon>
        <taxon>Lepeophtheirus</taxon>
    </lineage>
</organism>
<dbReference type="CDD" id="cd11558">
    <property type="entry name" value="W2_eIF2B_epsilon"/>
    <property type="match status" value="1"/>
</dbReference>
<dbReference type="SUPFAM" id="SSF51161">
    <property type="entry name" value="Trimeric LpxA-like enzymes"/>
    <property type="match status" value="1"/>
</dbReference>
<evidence type="ECO:0000256" key="7">
    <source>
        <dbReference type="ARBA" id="ARBA00044345"/>
    </source>
</evidence>
<evidence type="ECO:0000256" key="5">
    <source>
        <dbReference type="ARBA" id="ARBA00022917"/>
    </source>
</evidence>